<dbReference type="Proteomes" id="UP000215453">
    <property type="component" value="Chromosome 1"/>
</dbReference>
<protein>
    <submittedName>
        <fullName evidence="2">Uncharacterized protein</fullName>
    </submittedName>
</protein>
<feature type="compositionally biased region" description="Polar residues" evidence="1">
    <location>
        <begin position="37"/>
        <end position="49"/>
    </location>
</feature>
<dbReference type="EMBL" id="LT882676">
    <property type="protein sequence ID" value="SMY18935.1"/>
    <property type="molecule type" value="Genomic_DNA"/>
</dbReference>
<evidence type="ECO:0000313" key="2">
    <source>
        <dbReference type="EMBL" id="SMY18935.1"/>
    </source>
</evidence>
<organism evidence="2 3">
    <name type="scientific">Zymoseptoria tritici ST99CH_1A5</name>
    <dbReference type="NCBI Taxonomy" id="1276529"/>
    <lineage>
        <taxon>Eukaryota</taxon>
        <taxon>Fungi</taxon>
        <taxon>Dikarya</taxon>
        <taxon>Ascomycota</taxon>
        <taxon>Pezizomycotina</taxon>
        <taxon>Dothideomycetes</taxon>
        <taxon>Dothideomycetidae</taxon>
        <taxon>Mycosphaerellales</taxon>
        <taxon>Mycosphaerellaceae</taxon>
        <taxon>Zymoseptoria</taxon>
    </lineage>
</organism>
<evidence type="ECO:0000313" key="3">
    <source>
        <dbReference type="Proteomes" id="UP000215453"/>
    </source>
</evidence>
<proteinExistence type="predicted"/>
<feature type="region of interest" description="Disordered" evidence="1">
    <location>
        <begin position="135"/>
        <end position="157"/>
    </location>
</feature>
<gene>
    <name evidence="2" type="ORF">ZT1A5_G370</name>
</gene>
<reference evidence="2 3" key="1">
    <citation type="submission" date="2016-10" db="EMBL/GenBank/DDBJ databases">
        <authorList>
            <person name="Varghese N."/>
        </authorList>
    </citation>
    <scope>NUCLEOTIDE SEQUENCE [LARGE SCALE GENOMIC DNA]</scope>
</reference>
<sequence>MAPRFVKGQPKQVPRENAPPSTPRRPPIAPTRPAAVLQSTPGPSANQFARTPHFTFGRTPQSTQGVRPPSPLKLNPVQALRTSNKPAEDVDDAHNGEDEEMLDHEQAFAIPTTELLHRDTDERLDLPFSPKRRRVDEVRSTGEAARMSPGRPTFQHPTTHAARLTAATPHFVRPQSIASSAAGDGTAIRRPAFLRSSVAPSEQEPLPDAFSPHRRGEKFVPGGMAASLQQWVVEAGQAAMQSRKGFGYLRGEEYVLRVTIVSVSTAGSPLLARGKQVDGTEIRLLLVMGSRKPGSASAGSTVGVRAPTWQILIDGVDCTVGVDWRLL</sequence>
<accession>A0A1Y6L3Q7</accession>
<evidence type="ECO:0000256" key="1">
    <source>
        <dbReference type="SAM" id="MobiDB-lite"/>
    </source>
</evidence>
<name>A0A1Y6L3Q7_ZYMTR</name>
<feature type="compositionally biased region" description="Basic and acidic residues" evidence="1">
    <location>
        <begin position="86"/>
        <end position="96"/>
    </location>
</feature>
<feature type="compositionally biased region" description="Pro residues" evidence="1">
    <location>
        <begin position="20"/>
        <end position="30"/>
    </location>
</feature>
<feature type="region of interest" description="Disordered" evidence="1">
    <location>
        <begin position="1"/>
        <end position="97"/>
    </location>
</feature>
<feature type="region of interest" description="Disordered" evidence="1">
    <location>
        <begin position="195"/>
        <end position="215"/>
    </location>
</feature>
<dbReference type="AlphaFoldDB" id="A0A1Y6L3Q7"/>